<sequence>MRQLGDVAGGAVRPLKAAARSLGITVSAHAELTSLRHHHEAGTRPDPEV</sequence>
<gene>
    <name evidence="1" type="ORF">E2C01_079619</name>
</gene>
<proteinExistence type="predicted"/>
<evidence type="ECO:0000313" key="1">
    <source>
        <dbReference type="EMBL" id="MPC84869.1"/>
    </source>
</evidence>
<reference evidence="1 2" key="1">
    <citation type="submission" date="2019-05" db="EMBL/GenBank/DDBJ databases">
        <title>Another draft genome of Portunus trituberculatus and its Hox gene families provides insights of decapod evolution.</title>
        <authorList>
            <person name="Jeong J.-H."/>
            <person name="Song I."/>
            <person name="Kim S."/>
            <person name="Choi T."/>
            <person name="Kim D."/>
            <person name="Ryu S."/>
            <person name="Kim W."/>
        </authorList>
    </citation>
    <scope>NUCLEOTIDE SEQUENCE [LARGE SCALE GENOMIC DNA]</scope>
    <source>
        <tissue evidence="1">Muscle</tissue>
    </source>
</reference>
<organism evidence="1 2">
    <name type="scientific">Portunus trituberculatus</name>
    <name type="common">Swimming crab</name>
    <name type="synonym">Neptunus trituberculatus</name>
    <dbReference type="NCBI Taxonomy" id="210409"/>
    <lineage>
        <taxon>Eukaryota</taxon>
        <taxon>Metazoa</taxon>
        <taxon>Ecdysozoa</taxon>
        <taxon>Arthropoda</taxon>
        <taxon>Crustacea</taxon>
        <taxon>Multicrustacea</taxon>
        <taxon>Malacostraca</taxon>
        <taxon>Eumalacostraca</taxon>
        <taxon>Eucarida</taxon>
        <taxon>Decapoda</taxon>
        <taxon>Pleocyemata</taxon>
        <taxon>Brachyura</taxon>
        <taxon>Eubrachyura</taxon>
        <taxon>Portunoidea</taxon>
        <taxon>Portunidae</taxon>
        <taxon>Portuninae</taxon>
        <taxon>Portunus</taxon>
    </lineage>
</organism>
<dbReference type="EMBL" id="VSRR010066673">
    <property type="protein sequence ID" value="MPC84869.1"/>
    <property type="molecule type" value="Genomic_DNA"/>
</dbReference>
<dbReference type="Proteomes" id="UP000324222">
    <property type="component" value="Unassembled WGS sequence"/>
</dbReference>
<keyword evidence="2" id="KW-1185">Reference proteome</keyword>
<evidence type="ECO:0000313" key="2">
    <source>
        <dbReference type="Proteomes" id="UP000324222"/>
    </source>
</evidence>
<protein>
    <submittedName>
        <fullName evidence="1">Uncharacterized protein</fullName>
    </submittedName>
</protein>
<dbReference type="AlphaFoldDB" id="A0A5B7IRV5"/>
<name>A0A5B7IRV5_PORTR</name>
<accession>A0A5B7IRV5</accession>
<comment type="caution">
    <text evidence="1">The sequence shown here is derived from an EMBL/GenBank/DDBJ whole genome shotgun (WGS) entry which is preliminary data.</text>
</comment>